<feature type="domain" description="NAD-dependent epimerase/dehydratase" evidence="3">
    <location>
        <begin position="3"/>
        <end position="179"/>
    </location>
</feature>
<evidence type="ECO:0000256" key="2">
    <source>
        <dbReference type="ARBA" id="ARBA00023445"/>
    </source>
</evidence>
<proteinExistence type="inferred from homology"/>
<dbReference type="AlphaFoldDB" id="A0AAN6RPC7"/>
<accession>A0AAN6RPC7</accession>
<dbReference type="Gene3D" id="3.40.50.720">
    <property type="entry name" value="NAD(P)-binding Rossmann-like Domain"/>
    <property type="match status" value="1"/>
</dbReference>
<dbReference type="EMBL" id="MU856050">
    <property type="protein sequence ID" value="KAK3897874.1"/>
    <property type="molecule type" value="Genomic_DNA"/>
</dbReference>
<dbReference type="InterPro" id="IPR036291">
    <property type="entry name" value="NAD(P)-bd_dom_sf"/>
</dbReference>
<evidence type="ECO:0000313" key="4">
    <source>
        <dbReference type="EMBL" id="KAK3897874.1"/>
    </source>
</evidence>
<dbReference type="GO" id="GO:0016616">
    <property type="term" value="F:oxidoreductase activity, acting on the CH-OH group of donors, NAD or NADP as acceptor"/>
    <property type="evidence" value="ECO:0007669"/>
    <property type="project" value="TreeGrafter"/>
</dbReference>
<dbReference type="Pfam" id="PF01370">
    <property type="entry name" value="Epimerase"/>
    <property type="match status" value="1"/>
</dbReference>
<keyword evidence="5" id="KW-1185">Reference proteome</keyword>
<comment type="caution">
    <text evidence="4">The sequence shown here is derived from an EMBL/GenBank/DDBJ whole genome shotgun (WGS) entry which is preliminary data.</text>
</comment>
<dbReference type="InterPro" id="IPR050425">
    <property type="entry name" value="NAD(P)_dehydrat-like"/>
</dbReference>
<sequence>MPSGFIASNFVVEALQAGYKVRGTARLDAKAQRTRDVYQSSDYDCVIVPEMELEGAFDEAVRDVDAIVHMSSPLTFSPNPKEVVPPAVNGATSILRSALKEPKIRRFVFTSSSTATSLPTPGKKFKIDKNSWNTEVDSFVDFPPPYKPENAFKVYAASKTKAELAVWDFMKTRKPKFVINFLLPSVNIGRVVDSPGETGGLVIAAFHGDVRWDFYPQYMVDVVDCARLHLIALIDESLQNERILAFNVPFNWNVILENFRELFPIKTFPNNQPQESDLSEVDNVLGAKLLEKWYGQKGYTELKESLRQNVERV</sequence>
<name>A0AAN6RPC7_9PEZI</name>
<dbReference type="PANTHER" id="PTHR10366">
    <property type="entry name" value="NAD DEPENDENT EPIMERASE/DEHYDRATASE"/>
    <property type="match status" value="1"/>
</dbReference>
<protein>
    <recommendedName>
        <fullName evidence="3">NAD-dependent epimerase/dehydratase domain-containing protein</fullName>
    </recommendedName>
</protein>
<dbReference type="Proteomes" id="UP001303889">
    <property type="component" value="Unassembled WGS sequence"/>
</dbReference>
<dbReference type="InterPro" id="IPR001509">
    <property type="entry name" value="Epimerase_deHydtase"/>
</dbReference>
<keyword evidence="1" id="KW-0560">Oxidoreductase</keyword>
<gene>
    <name evidence="4" type="ORF">C8A05DRAFT_47650</name>
</gene>
<evidence type="ECO:0000259" key="3">
    <source>
        <dbReference type="Pfam" id="PF01370"/>
    </source>
</evidence>
<organism evidence="4 5">
    <name type="scientific">Staphylotrichum tortipilum</name>
    <dbReference type="NCBI Taxonomy" id="2831512"/>
    <lineage>
        <taxon>Eukaryota</taxon>
        <taxon>Fungi</taxon>
        <taxon>Dikarya</taxon>
        <taxon>Ascomycota</taxon>
        <taxon>Pezizomycotina</taxon>
        <taxon>Sordariomycetes</taxon>
        <taxon>Sordariomycetidae</taxon>
        <taxon>Sordariales</taxon>
        <taxon>Chaetomiaceae</taxon>
        <taxon>Staphylotrichum</taxon>
    </lineage>
</organism>
<dbReference type="SUPFAM" id="SSF51735">
    <property type="entry name" value="NAD(P)-binding Rossmann-fold domains"/>
    <property type="match status" value="1"/>
</dbReference>
<dbReference type="PANTHER" id="PTHR10366:SF562">
    <property type="entry name" value="ALDEHYDE REDUCTASE II (AFU_ORTHOLOGUE AFUA_1G11360)"/>
    <property type="match status" value="1"/>
</dbReference>
<reference evidence="4" key="1">
    <citation type="journal article" date="2023" name="Mol. Phylogenet. Evol.">
        <title>Genome-scale phylogeny and comparative genomics of the fungal order Sordariales.</title>
        <authorList>
            <person name="Hensen N."/>
            <person name="Bonometti L."/>
            <person name="Westerberg I."/>
            <person name="Brannstrom I.O."/>
            <person name="Guillou S."/>
            <person name="Cros-Aarteil S."/>
            <person name="Calhoun S."/>
            <person name="Haridas S."/>
            <person name="Kuo A."/>
            <person name="Mondo S."/>
            <person name="Pangilinan J."/>
            <person name="Riley R."/>
            <person name="LaButti K."/>
            <person name="Andreopoulos B."/>
            <person name="Lipzen A."/>
            <person name="Chen C."/>
            <person name="Yan M."/>
            <person name="Daum C."/>
            <person name="Ng V."/>
            <person name="Clum A."/>
            <person name="Steindorff A."/>
            <person name="Ohm R.A."/>
            <person name="Martin F."/>
            <person name="Silar P."/>
            <person name="Natvig D.O."/>
            <person name="Lalanne C."/>
            <person name="Gautier V."/>
            <person name="Ament-Velasquez S.L."/>
            <person name="Kruys A."/>
            <person name="Hutchinson M.I."/>
            <person name="Powell A.J."/>
            <person name="Barry K."/>
            <person name="Miller A.N."/>
            <person name="Grigoriev I.V."/>
            <person name="Debuchy R."/>
            <person name="Gladieux P."/>
            <person name="Hiltunen Thoren M."/>
            <person name="Johannesson H."/>
        </authorList>
    </citation>
    <scope>NUCLEOTIDE SEQUENCE</scope>
    <source>
        <strain evidence="4">CBS 103.79</strain>
    </source>
</reference>
<evidence type="ECO:0000313" key="5">
    <source>
        <dbReference type="Proteomes" id="UP001303889"/>
    </source>
</evidence>
<comment type="similarity">
    <text evidence="2">Belongs to the NAD(P)-dependent epimerase/dehydratase family. Dihydroflavonol-4-reductase subfamily.</text>
</comment>
<evidence type="ECO:0000256" key="1">
    <source>
        <dbReference type="ARBA" id="ARBA00023002"/>
    </source>
</evidence>
<reference evidence="4" key="2">
    <citation type="submission" date="2023-05" db="EMBL/GenBank/DDBJ databases">
        <authorList>
            <consortium name="Lawrence Berkeley National Laboratory"/>
            <person name="Steindorff A."/>
            <person name="Hensen N."/>
            <person name="Bonometti L."/>
            <person name="Westerberg I."/>
            <person name="Brannstrom I.O."/>
            <person name="Guillou S."/>
            <person name="Cros-Aarteil S."/>
            <person name="Calhoun S."/>
            <person name="Haridas S."/>
            <person name="Kuo A."/>
            <person name="Mondo S."/>
            <person name="Pangilinan J."/>
            <person name="Riley R."/>
            <person name="Labutti K."/>
            <person name="Andreopoulos B."/>
            <person name="Lipzen A."/>
            <person name="Chen C."/>
            <person name="Yanf M."/>
            <person name="Daum C."/>
            <person name="Ng V."/>
            <person name="Clum A."/>
            <person name="Ohm R."/>
            <person name="Martin F."/>
            <person name="Silar P."/>
            <person name="Natvig D."/>
            <person name="Lalanne C."/>
            <person name="Gautier V."/>
            <person name="Ament-Velasquez S.L."/>
            <person name="Kruys A."/>
            <person name="Hutchinson M.I."/>
            <person name="Powell A.J."/>
            <person name="Barry K."/>
            <person name="Miller A.N."/>
            <person name="Grigoriev I.V."/>
            <person name="Debuchy R."/>
            <person name="Gladieux P."/>
            <person name="Thoren M.H."/>
            <person name="Johannesson H."/>
        </authorList>
    </citation>
    <scope>NUCLEOTIDE SEQUENCE</scope>
    <source>
        <strain evidence="4">CBS 103.79</strain>
    </source>
</reference>